<protein>
    <submittedName>
        <fullName evidence="3">Uncharacterized protein</fullName>
    </submittedName>
</protein>
<comment type="caution">
    <text evidence="3">The sequence shown here is derived from an EMBL/GenBank/DDBJ whole genome shotgun (WGS) entry which is preliminary data.</text>
</comment>
<feature type="region of interest" description="Disordered" evidence="1">
    <location>
        <begin position="1"/>
        <end position="23"/>
    </location>
</feature>
<feature type="compositionally biased region" description="Basic residues" evidence="1">
    <location>
        <begin position="1"/>
        <end position="16"/>
    </location>
</feature>
<dbReference type="EMBL" id="BAABGL010000002">
    <property type="protein sequence ID" value="GAA4384484.1"/>
    <property type="molecule type" value="Genomic_DNA"/>
</dbReference>
<keyword evidence="2" id="KW-1133">Transmembrane helix</keyword>
<feature type="transmembrane region" description="Helical" evidence="2">
    <location>
        <begin position="43"/>
        <end position="61"/>
    </location>
</feature>
<gene>
    <name evidence="3" type="ORF">GCM10023167_05270</name>
</gene>
<organism evidence="3 4">
    <name type="scientific">Brevibacterium pityocampae</name>
    <dbReference type="NCBI Taxonomy" id="506594"/>
    <lineage>
        <taxon>Bacteria</taxon>
        <taxon>Bacillati</taxon>
        <taxon>Actinomycetota</taxon>
        <taxon>Actinomycetes</taxon>
        <taxon>Micrococcales</taxon>
        <taxon>Brevibacteriaceae</taxon>
        <taxon>Brevibacterium</taxon>
    </lineage>
</organism>
<accession>A0ABP8J4B5</accession>
<name>A0ABP8J4B5_9MICO</name>
<proteinExistence type="predicted"/>
<dbReference type="Proteomes" id="UP001500642">
    <property type="component" value="Unassembled WGS sequence"/>
</dbReference>
<keyword evidence="4" id="KW-1185">Reference proteome</keyword>
<evidence type="ECO:0000313" key="4">
    <source>
        <dbReference type="Proteomes" id="UP001500642"/>
    </source>
</evidence>
<evidence type="ECO:0000256" key="2">
    <source>
        <dbReference type="SAM" id="Phobius"/>
    </source>
</evidence>
<evidence type="ECO:0000256" key="1">
    <source>
        <dbReference type="SAM" id="MobiDB-lite"/>
    </source>
</evidence>
<keyword evidence="2" id="KW-0472">Membrane</keyword>
<keyword evidence="2" id="KW-0812">Transmembrane</keyword>
<evidence type="ECO:0000313" key="3">
    <source>
        <dbReference type="EMBL" id="GAA4384484.1"/>
    </source>
</evidence>
<reference evidence="4" key="1">
    <citation type="journal article" date="2019" name="Int. J. Syst. Evol. Microbiol.">
        <title>The Global Catalogue of Microorganisms (GCM) 10K type strain sequencing project: providing services to taxonomists for standard genome sequencing and annotation.</title>
        <authorList>
            <consortium name="The Broad Institute Genomics Platform"/>
            <consortium name="The Broad Institute Genome Sequencing Center for Infectious Disease"/>
            <person name="Wu L."/>
            <person name="Ma J."/>
        </authorList>
    </citation>
    <scope>NUCLEOTIDE SEQUENCE [LARGE SCALE GENOMIC DNA]</scope>
    <source>
        <strain evidence="4">JCM 17808</strain>
    </source>
</reference>
<sequence length="264" mass="28343">MGVGHGRTRPGHHHARFGPPQEGLLIPSSEIGARPARRARTRAVALVLAVVLLALIAFAALTTVRVNALIGHLEAASAAAEDYMMALAEDPAALPGHLDRARSELDQAEAELAEVPLAQLTAVPWLGRNLTATATAVDQMQVLTEEVAPVLSDAAVLLDFETLRLRDPGSTVGEWRTTIEDSVDVIRAAPGAIDRLGEVRTAISEIDTDGLLPAVRDAIEELELALDDAYGRVAPVRKTFSDLQERVRDGIENFDLLDLIRNLV</sequence>